<sequence>MAFKNLQTEEMLQVSATWTDLQSPARAALLGNPDLSAKLARIDEIHSILAAAAQPANHPRLDEISSEEGKIDLRHDAIIRGVYGFFTSTAELLGGEAGADLIQLRDFLIPEGLPSMQKTYRAQAGQAQQLASRLTPAIQMRTSGILIGQVPAQKSMTEYLQEWIALGKQLGELEDEKGRLLAEQSELSSGAALVKARNRWIRVANSLVADGELAELAPATEALIFGPLRDAEKKADARARSATAAKQTTSGPAPTPEAP</sequence>
<keyword evidence="3" id="KW-1185">Reference proteome</keyword>
<dbReference type="Proteomes" id="UP000309215">
    <property type="component" value="Unassembled WGS sequence"/>
</dbReference>
<reference evidence="2 3" key="1">
    <citation type="submission" date="2019-04" db="EMBL/GenBank/DDBJ databases">
        <authorList>
            <person name="Li Y."/>
            <person name="Wang J."/>
        </authorList>
    </citation>
    <scope>NUCLEOTIDE SEQUENCE [LARGE SCALE GENOMIC DNA]</scope>
    <source>
        <strain evidence="2 3">DSM 14668</strain>
    </source>
</reference>
<gene>
    <name evidence="2" type="ORF">E8A74_10705</name>
</gene>
<evidence type="ECO:0000313" key="2">
    <source>
        <dbReference type="EMBL" id="TKD10058.1"/>
    </source>
</evidence>
<protein>
    <submittedName>
        <fullName evidence="2">Uncharacterized protein</fullName>
    </submittedName>
</protein>
<evidence type="ECO:0000313" key="3">
    <source>
        <dbReference type="Proteomes" id="UP000309215"/>
    </source>
</evidence>
<dbReference type="AlphaFoldDB" id="A0A4U1JHT9"/>
<feature type="region of interest" description="Disordered" evidence="1">
    <location>
        <begin position="235"/>
        <end position="259"/>
    </location>
</feature>
<dbReference type="RefSeq" id="WP_136928858.1">
    <property type="nucleotide sequence ID" value="NZ_SSMQ01000008.1"/>
</dbReference>
<evidence type="ECO:0000256" key="1">
    <source>
        <dbReference type="SAM" id="MobiDB-lite"/>
    </source>
</evidence>
<dbReference type="OrthoDB" id="5521701at2"/>
<proteinExistence type="predicted"/>
<comment type="caution">
    <text evidence="2">The sequence shown here is derived from an EMBL/GenBank/DDBJ whole genome shotgun (WGS) entry which is preliminary data.</text>
</comment>
<organism evidence="2 3">
    <name type="scientific">Polyangium fumosum</name>
    <dbReference type="NCBI Taxonomy" id="889272"/>
    <lineage>
        <taxon>Bacteria</taxon>
        <taxon>Pseudomonadati</taxon>
        <taxon>Myxococcota</taxon>
        <taxon>Polyangia</taxon>
        <taxon>Polyangiales</taxon>
        <taxon>Polyangiaceae</taxon>
        <taxon>Polyangium</taxon>
    </lineage>
</organism>
<name>A0A4U1JHT9_9BACT</name>
<dbReference type="EMBL" id="SSMQ01000008">
    <property type="protein sequence ID" value="TKD10058.1"/>
    <property type="molecule type" value="Genomic_DNA"/>
</dbReference>
<accession>A0A4U1JHT9</accession>
<feature type="compositionally biased region" description="Low complexity" evidence="1">
    <location>
        <begin position="240"/>
        <end position="250"/>
    </location>
</feature>